<dbReference type="InterPro" id="IPR019310">
    <property type="entry name" value="Efg1"/>
</dbReference>
<evidence type="ECO:0000256" key="7">
    <source>
        <dbReference type="ARBA" id="ARBA00023242"/>
    </source>
</evidence>
<comment type="subcellular location">
    <subcellularLocation>
        <location evidence="1">Nucleus</location>
        <location evidence="1">Nucleolus</location>
    </subcellularLocation>
</comment>
<dbReference type="OrthoDB" id="47732at2759"/>
<comment type="similarity">
    <text evidence="2">Belongs to the EFG1 family.</text>
</comment>
<accession>A0A1Y1UGQ4</accession>
<evidence type="ECO:0000256" key="6">
    <source>
        <dbReference type="ARBA" id="ARBA00023054"/>
    </source>
</evidence>
<evidence type="ECO:0000256" key="8">
    <source>
        <dbReference type="SAM" id="Coils"/>
    </source>
</evidence>
<dbReference type="PANTHER" id="PTHR33911">
    <property type="entry name" value="RRNA-PROCESSING PROTEIN EFG1"/>
    <property type="match status" value="1"/>
</dbReference>
<keyword evidence="6 8" id="KW-0175">Coiled coil</keyword>
<dbReference type="Proteomes" id="UP000193218">
    <property type="component" value="Unassembled WGS sequence"/>
</dbReference>
<evidence type="ECO:0000313" key="11">
    <source>
        <dbReference type="Proteomes" id="UP000193218"/>
    </source>
</evidence>
<evidence type="ECO:0000256" key="9">
    <source>
        <dbReference type="SAM" id="MobiDB-lite"/>
    </source>
</evidence>
<dbReference type="GO" id="GO:0000462">
    <property type="term" value="P:maturation of SSU-rRNA from tricistronic rRNA transcript (SSU-rRNA, 5.8S rRNA, LSU-rRNA)"/>
    <property type="evidence" value="ECO:0007669"/>
    <property type="project" value="TreeGrafter"/>
</dbReference>
<comment type="caution">
    <text evidence="10">The sequence shown here is derived from an EMBL/GenBank/DDBJ whole genome shotgun (WGS) entry which is preliminary data.</text>
</comment>
<organism evidence="10 11">
    <name type="scientific">Kockovaella imperatae</name>
    <dbReference type="NCBI Taxonomy" id="4999"/>
    <lineage>
        <taxon>Eukaryota</taxon>
        <taxon>Fungi</taxon>
        <taxon>Dikarya</taxon>
        <taxon>Basidiomycota</taxon>
        <taxon>Agaricomycotina</taxon>
        <taxon>Tremellomycetes</taxon>
        <taxon>Tremellales</taxon>
        <taxon>Cuniculitremaceae</taxon>
        <taxon>Kockovaella</taxon>
    </lineage>
</organism>
<evidence type="ECO:0000256" key="1">
    <source>
        <dbReference type="ARBA" id="ARBA00004604"/>
    </source>
</evidence>
<keyword evidence="11" id="KW-1185">Reference proteome</keyword>
<evidence type="ECO:0000256" key="2">
    <source>
        <dbReference type="ARBA" id="ARBA00006916"/>
    </source>
</evidence>
<keyword evidence="7" id="KW-0539">Nucleus</keyword>
<sequence>MAPHRHHKSRAEEPQAGPSRPRPKPLEQRDGSGVPGLSKLKASIRQTKRLLAKDTLEPGFKIATQRRLASLQADLAKAELREVEKKNGGKYHMVKFFERQKATRLIKKYKRLLQNESEEERRAQLEQELEECRVMLNYVLHYPYDQKYISLFPPQAEPQDKLVLPMLFPSDPNFDSMEKGDRKRLQILLKTRDMMRAGELSLEPENEKQKRAGGVTIAEDRQDKEARATKRVELETKRDETGDDFFEQE</sequence>
<feature type="compositionally biased region" description="Basic and acidic residues" evidence="9">
    <location>
        <begin position="218"/>
        <end position="240"/>
    </location>
</feature>
<feature type="coiled-coil region" evidence="8">
    <location>
        <begin position="61"/>
        <end position="135"/>
    </location>
</feature>
<dbReference type="STRING" id="4999.A0A1Y1UGQ4"/>
<dbReference type="GO" id="GO:0030688">
    <property type="term" value="C:preribosome, small subunit precursor"/>
    <property type="evidence" value="ECO:0007669"/>
    <property type="project" value="TreeGrafter"/>
</dbReference>
<dbReference type="PANTHER" id="PTHR33911:SF1">
    <property type="entry name" value="RRNA-PROCESSING PROTEIN EFG1"/>
    <property type="match status" value="1"/>
</dbReference>
<evidence type="ECO:0000256" key="4">
    <source>
        <dbReference type="ARBA" id="ARBA00019827"/>
    </source>
</evidence>
<dbReference type="Pfam" id="PF10153">
    <property type="entry name" value="Efg1"/>
    <property type="match status" value="1"/>
</dbReference>
<gene>
    <name evidence="10" type="ORF">BD324DRAFT_625387</name>
</gene>
<name>A0A1Y1UGQ4_9TREE</name>
<reference evidence="10 11" key="1">
    <citation type="submission" date="2017-03" db="EMBL/GenBank/DDBJ databases">
        <title>Widespread Adenine N6-methylation of Active Genes in Fungi.</title>
        <authorList>
            <consortium name="DOE Joint Genome Institute"/>
            <person name="Mondo S.J."/>
            <person name="Dannebaum R.O."/>
            <person name="Kuo R.C."/>
            <person name="Louie K.B."/>
            <person name="Bewick A.J."/>
            <person name="Labutti K."/>
            <person name="Haridas S."/>
            <person name="Kuo A."/>
            <person name="Salamov A."/>
            <person name="Ahrendt S.R."/>
            <person name="Lau R."/>
            <person name="Bowen B.P."/>
            <person name="Lipzen A."/>
            <person name="Sullivan W."/>
            <person name="Andreopoulos W.B."/>
            <person name="Clum A."/>
            <person name="Lindquist E."/>
            <person name="Daum C."/>
            <person name="Northen T.R."/>
            <person name="Ramamoorthy G."/>
            <person name="Schmitz R.J."/>
            <person name="Gryganskyi A."/>
            <person name="Culley D."/>
            <person name="Magnuson J."/>
            <person name="James T.Y."/>
            <person name="O'Malley M.A."/>
            <person name="Stajich J.E."/>
            <person name="Spatafora J.W."/>
            <person name="Visel A."/>
            <person name="Grigoriev I.V."/>
        </authorList>
    </citation>
    <scope>NUCLEOTIDE SEQUENCE [LARGE SCALE GENOMIC DNA]</scope>
    <source>
        <strain evidence="10 11">NRRL Y-17943</strain>
    </source>
</reference>
<evidence type="ECO:0000256" key="5">
    <source>
        <dbReference type="ARBA" id="ARBA00022552"/>
    </source>
</evidence>
<dbReference type="AlphaFoldDB" id="A0A1Y1UGQ4"/>
<dbReference type="InterPro" id="IPR050786">
    <property type="entry name" value="EFG1_rRNA-proc"/>
</dbReference>
<feature type="region of interest" description="Disordered" evidence="9">
    <location>
        <begin position="197"/>
        <end position="249"/>
    </location>
</feature>
<proteinExistence type="inferred from homology"/>
<dbReference type="GeneID" id="33557602"/>
<dbReference type="InParanoid" id="A0A1Y1UGQ4"/>
<dbReference type="EMBL" id="NBSH01000006">
    <property type="protein sequence ID" value="ORX37241.1"/>
    <property type="molecule type" value="Genomic_DNA"/>
</dbReference>
<evidence type="ECO:0000313" key="10">
    <source>
        <dbReference type="EMBL" id="ORX37241.1"/>
    </source>
</evidence>
<dbReference type="GO" id="GO:0005730">
    <property type="term" value="C:nucleolus"/>
    <property type="evidence" value="ECO:0007669"/>
    <property type="project" value="UniProtKB-SubCell"/>
</dbReference>
<keyword evidence="5" id="KW-0698">rRNA processing</keyword>
<feature type="region of interest" description="Disordered" evidence="9">
    <location>
        <begin position="1"/>
        <end position="40"/>
    </location>
</feature>
<protein>
    <recommendedName>
        <fullName evidence="3">rRNA-processing protein EFG1</fullName>
    </recommendedName>
    <alternativeName>
        <fullName evidence="4">rRNA-processing protein efg1</fullName>
    </alternativeName>
</protein>
<evidence type="ECO:0000256" key="3">
    <source>
        <dbReference type="ARBA" id="ARBA00018689"/>
    </source>
</evidence>
<dbReference type="RefSeq" id="XP_021871279.1">
    <property type="nucleotide sequence ID" value="XM_022015793.1"/>
</dbReference>